<dbReference type="NCBIfam" id="TIGR02604">
    <property type="entry name" value="Piru_Ver_Nterm"/>
    <property type="match status" value="1"/>
</dbReference>
<evidence type="ECO:0000256" key="2">
    <source>
        <dbReference type="ARBA" id="ARBA00022723"/>
    </source>
</evidence>
<keyword evidence="1 4" id="KW-0349">Heme</keyword>
<evidence type="ECO:0000313" key="7">
    <source>
        <dbReference type="Proteomes" id="UP000317243"/>
    </source>
</evidence>
<dbReference type="EMBL" id="SIHI01000051">
    <property type="protein sequence ID" value="TWT40612.1"/>
    <property type="molecule type" value="Genomic_DNA"/>
</dbReference>
<dbReference type="Gene3D" id="1.25.10.10">
    <property type="entry name" value="Leucine-rich Repeat Variant"/>
    <property type="match status" value="1"/>
</dbReference>
<dbReference type="SUPFAM" id="SSF48371">
    <property type="entry name" value="ARM repeat"/>
    <property type="match status" value="1"/>
</dbReference>
<dbReference type="InterPro" id="IPR009056">
    <property type="entry name" value="Cyt_c-like_dom"/>
</dbReference>
<dbReference type="Gene3D" id="1.10.760.10">
    <property type="entry name" value="Cytochrome c-like domain"/>
    <property type="match status" value="1"/>
</dbReference>
<keyword evidence="3 4" id="KW-0408">Iron</keyword>
<evidence type="ECO:0000256" key="4">
    <source>
        <dbReference type="PROSITE-ProRule" id="PRU00433"/>
    </source>
</evidence>
<accession>A0A5C5VSR1</accession>
<dbReference type="RefSeq" id="WP_146512230.1">
    <property type="nucleotide sequence ID" value="NZ_SIHI01000051.1"/>
</dbReference>
<dbReference type="GO" id="GO:0009055">
    <property type="term" value="F:electron transfer activity"/>
    <property type="evidence" value="ECO:0007669"/>
    <property type="project" value="InterPro"/>
</dbReference>
<dbReference type="GO" id="GO:0016787">
    <property type="term" value="F:hydrolase activity"/>
    <property type="evidence" value="ECO:0007669"/>
    <property type="project" value="InterPro"/>
</dbReference>
<proteinExistence type="predicted"/>
<sequence length="1218" mass="136652">MKRLIMSECVPQRFFMSRAYGTLLSVLLLACSMTLADDLIPVNTQAVDEHPLPPEQAVKRLRVPTGFQVTLAAAEPDVRQPIAITFDDRGRLWVAESYSYNGSSFTDETNDRILIFEDTTGDGILNKRHVFCDRLTHLTGLEIGFGGVWITAPPCLSFIPDRDHDDVPDGPPIIHLDGWNVNAEHNNVNGLEWGPDGWLYGRHGIKQPSLVGKPDFNNEERVELSCCIWRYHPTSNDFEIVNDGTINPWGLDFDEHGHGFFSTSVVEHLWPLIPGAHYERWKERNDHPNPYAYELMTSMCDHVHWASRMFDKQSRVAEGNAAHGGGHSHCDAMIYLGGHWPNEYRGAMLMSNIHGRRINCDRLVQDEHGFRAIHDEDFMLVDDPWFRAVSMEYGPDGDVYLTDWSDNGECHDRDGVHRTSGRVYKISWGRPRLVSVNLIESTNEELIANLSNANQWYVRHSQRILQERAAAGDDMRAAIRQIEQMCDEAKTPALRLRALWALHSIDGLRKERLTAQLKHESEHVRSWALRLLADREQLGSVDPQLLKTIALSDSSPLVQLSFASSIRKLSVGNRQPFILSLARQRSGWDNANLQRMIWYAIEPEVAADPVRFLNQRSNVSPLLQRWIIRRVCEKTAPSTELLFTQISREASPKQIVAYLDGINDASVESIELTEESELKVNEWTRHTNANVRLASIRLAVKVGGDIFRSLRPLLHDHATDPKTAEAILSGMVQHQTDSLSQDVKALIQTRHLTVQALRAAASVKDATVIDTILATYGDLTDYERSAAIDVLVSRKSSVKRLLSLMEQDAIPASDLSAAQVQQVNALRDRTLSQRLEKLWGSVRSSSADRTARIRKLESQLSSDFLREADLAAGRALFAESCGKCHKLFGKGTTLGPDLTGSQRGNLNYLLSNIIDPGAAVPADFRMSVIVTVDGRVVSGVITKQSKSGVTVRTANETIHIQQDDIDVLRKTSTSIMPDGLVDKLSKEQTRDLIAWIMSDGAIGAEETGFVSIFNGKDLKGWNGKPQAWEVREGAIWCTGKSKEKNWLIWRGAEPSDFVLRMEFLWDQGNSGVQVRSDDLGSWMVSGYQVEVAEQDVMGLWHHSLLDNDHPRKGVRHLMATAGQSVVLKSDGTKDVRREADANRVRQGFREHGWNELEIIASGDKLVQKINGVVFAVVTDQDPKMSRQKGFIAIQDHGKGCRVAFRNIRIQEMDAPSSE</sequence>
<dbReference type="SUPFAM" id="SSF50952">
    <property type="entry name" value="Soluble quinoprotein glucose dehydrogenase"/>
    <property type="match status" value="1"/>
</dbReference>
<dbReference type="InterPro" id="IPR013428">
    <property type="entry name" value="Membrane-bound_put_N"/>
</dbReference>
<dbReference type="GO" id="GO:0020037">
    <property type="term" value="F:heme binding"/>
    <property type="evidence" value="ECO:0007669"/>
    <property type="project" value="InterPro"/>
</dbReference>
<evidence type="ECO:0000256" key="3">
    <source>
        <dbReference type="ARBA" id="ARBA00023004"/>
    </source>
</evidence>
<dbReference type="InterPro" id="IPR011041">
    <property type="entry name" value="Quinoprot_gluc/sorb_DH_b-prop"/>
</dbReference>
<dbReference type="InterPro" id="IPR011989">
    <property type="entry name" value="ARM-like"/>
</dbReference>
<dbReference type="OrthoDB" id="225269at2"/>
<organism evidence="6 7">
    <name type="scientific">Thalassoglobus neptunius</name>
    <dbReference type="NCBI Taxonomy" id="1938619"/>
    <lineage>
        <taxon>Bacteria</taxon>
        <taxon>Pseudomonadati</taxon>
        <taxon>Planctomycetota</taxon>
        <taxon>Planctomycetia</taxon>
        <taxon>Planctomycetales</taxon>
        <taxon>Planctomycetaceae</taxon>
        <taxon>Thalassoglobus</taxon>
    </lineage>
</organism>
<feature type="domain" description="Cytochrome c" evidence="5">
    <location>
        <begin position="868"/>
        <end position="1000"/>
    </location>
</feature>
<dbReference type="PROSITE" id="PS51007">
    <property type="entry name" value="CYTC"/>
    <property type="match status" value="1"/>
</dbReference>
<comment type="caution">
    <text evidence="6">The sequence shown here is derived from an EMBL/GenBank/DDBJ whole genome shotgun (WGS) entry which is preliminary data.</text>
</comment>
<dbReference type="InterPro" id="IPR013427">
    <property type="entry name" value="Haem-bd_dom_put"/>
</dbReference>
<dbReference type="Gene3D" id="2.120.10.30">
    <property type="entry name" value="TolB, C-terminal domain"/>
    <property type="match status" value="1"/>
</dbReference>
<dbReference type="GO" id="GO:0046872">
    <property type="term" value="F:metal ion binding"/>
    <property type="evidence" value="ECO:0007669"/>
    <property type="project" value="UniProtKB-KW"/>
</dbReference>
<evidence type="ECO:0000313" key="6">
    <source>
        <dbReference type="EMBL" id="TWT40612.1"/>
    </source>
</evidence>
<gene>
    <name evidence="6" type="ORF">KOR42_49190</name>
</gene>
<dbReference type="AlphaFoldDB" id="A0A5C5VSR1"/>
<keyword evidence="7" id="KW-1185">Reference proteome</keyword>
<evidence type="ECO:0000259" key="5">
    <source>
        <dbReference type="PROSITE" id="PS51007"/>
    </source>
</evidence>
<dbReference type="NCBIfam" id="TIGR02603">
    <property type="entry name" value="CxxCH_TIGR02603"/>
    <property type="match status" value="1"/>
</dbReference>
<dbReference type="Pfam" id="PF00034">
    <property type="entry name" value="Cytochrom_C"/>
    <property type="match status" value="1"/>
</dbReference>
<dbReference type="PANTHER" id="PTHR33546:SF1">
    <property type="entry name" value="LARGE, MULTIFUNCTIONAL SECRETED PROTEIN"/>
    <property type="match status" value="1"/>
</dbReference>
<dbReference type="PROSITE" id="PS51257">
    <property type="entry name" value="PROKAR_LIPOPROTEIN"/>
    <property type="match status" value="1"/>
</dbReference>
<dbReference type="Gene3D" id="2.60.120.560">
    <property type="entry name" value="Exo-inulinase, domain 1"/>
    <property type="match status" value="1"/>
</dbReference>
<keyword evidence="2 4" id="KW-0479">Metal-binding</keyword>
<name>A0A5C5VSR1_9PLAN</name>
<dbReference type="Pfam" id="PF23500">
    <property type="entry name" value="DUF7133"/>
    <property type="match status" value="1"/>
</dbReference>
<dbReference type="InterPro" id="IPR036909">
    <property type="entry name" value="Cyt_c-like_dom_sf"/>
</dbReference>
<dbReference type="InterPro" id="IPR010496">
    <property type="entry name" value="AL/BT2_dom"/>
</dbReference>
<dbReference type="Proteomes" id="UP000317243">
    <property type="component" value="Unassembled WGS sequence"/>
</dbReference>
<reference evidence="6 7" key="1">
    <citation type="submission" date="2019-02" db="EMBL/GenBank/DDBJ databases">
        <title>Deep-cultivation of Planctomycetes and their phenomic and genomic characterization uncovers novel biology.</title>
        <authorList>
            <person name="Wiegand S."/>
            <person name="Jogler M."/>
            <person name="Boedeker C."/>
            <person name="Pinto D."/>
            <person name="Vollmers J."/>
            <person name="Rivas-Marin E."/>
            <person name="Kohn T."/>
            <person name="Peeters S.H."/>
            <person name="Heuer A."/>
            <person name="Rast P."/>
            <person name="Oberbeckmann S."/>
            <person name="Bunk B."/>
            <person name="Jeske O."/>
            <person name="Meyerdierks A."/>
            <person name="Storesund J.E."/>
            <person name="Kallscheuer N."/>
            <person name="Luecker S."/>
            <person name="Lage O.M."/>
            <person name="Pohl T."/>
            <person name="Merkel B.J."/>
            <person name="Hornburger P."/>
            <person name="Mueller R.-W."/>
            <person name="Bruemmer F."/>
            <person name="Labrenz M."/>
            <person name="Spormann A.M."/>
            <person name="Op Den Camp H."/>
            <person name="Overmann J."/>
            <person name="Amann R."/>
            <person name="Jetten M.S.M."/>
            <person name="Mascher T."/>
            <person name="Medema M.H."/>
            <person name="Devos D.P."/>
            <person name="Kaster A.-K."/>
            <person name="Ovreas L."/>
            <person name="Rohde M."/>
            <person name="Galperin M.Y."/>
            <person name="Jogler C."/>
        </authorList>
    </citation>
    <scope>NUCLEOTIDE SEQUENCE [LARGE SCALE GENOMIC DNA]</scope>
    <source>
        <strain evidence="6 7">KOR42</strain>
    </source>
</reference>
<evidence type="ECO:0000256" key="1">
    <source>
        <dbReference type="ARBA" id="ARBA00022617"/>
    </source>
</evidence>
<dbReference type="InterPro" id="IPR011042">
    <property type="entry name" value="6-blade_b-propeller_TolB-like"/>
</dbReference>
<protein>
    <submittedName>
        <fullName evidence="6">Cytochrome c</fullName>
    </submittedName>
</protein>
<dbReference type="SUPFAM" id="SSF46626">
    <property type="entry name" value="Cytochrome c"/>
    <property type="match status" value="1"/>
</dbReference>
<dbReference type="InterPro" id="IPR016024">
    <property type="entry name" value="ARM-type_fold"/>
</dbReference>
<dbReference type="InterPro" id="IPR055557">
    <property type="entry name" value="DUF7133"/>
</dbReference>
<dbReference type="Pfam" id="PF06439">
    <property type="entry name" value="3keto-disac_hyd"/>
    <property type="match status" value="1"/>
</dbReference>
<dbReference type="PANTHER" id="PTHR33546">
    <property type="entry name" value="LARGE, MULTIFUNCTIONAL SECRETED PROTEIN-RELATED"/>
    <property type="match status" value="1"/>
</dbReference>